<protein>
    <submittedName>
        <fullName evidence="1">Uncharacterized protein</fullName>
    </submittedName>
</protein>
<keyword evidence="2" id="KW-1185">Reference proteome</keyword>
<reference evidence="1" key="2">
    <citation type="submission" date="2015-06" db="UniProtKB">
        <authorList>
            <consortium name="EnsemblMetazoa"/>
        </authorList>
    </citation>
    <scope>IDENTIFICATION</scope>
</reference>
<dbReference type="HOGENOM" id="CLU_071407_3_0_1"/>
<organism evidence="1 2">
    <name type="scientific">Tetranychus urticae</name>
    <name type="common">Two-spotted spider mite</name>
    <dbReference type="NCBI Taxonomy" id="32264"/>
    <lineage>
        <taxon>Eukaryota</taxon>
        <taxon>Metazoa</taxon>
        <taxon>Ecdysozoa</taxon>
        <taxon>Arthropoda</taxon>
        <taxon>Chelicerata</taxon>
        <taxon>Arachnida</taxon>
        <taxon>Acari</taxon>
        <taxon>Acariformes</taxon>
        <taxon>Trombidiformes</taxon>
        <taxon>Prostigmata</taxon>
        <taxon>Eleutherengona</taxon>
        <taxon>Raphignathae</taxon>
        <taxon>Tetranychoidea</taxon>
        <taxon>Tetranychidae</taxon>
        <taxon>Tetranychus</taxon>
    </lineage>
</organism>
<evidence type="ECO:0000313" key="2">
    <source>
        <dbReference type="Proteomes" id="UP000015104"/>
    </source>
</evidence>
<dbReference type="AlphaFoldDB" id="T1KN42"/>
<evidence type="ECO:0000313" key="1">
    <source>
        <dbReference type="EnsemblMetazoa" id="tetur15g03900.1"/>
    </source>
</evidence>
<sequence>MEEQNHNSGKITFKVKHLDEYHDILIDPNDERYAYKDQHQQIFEQLESITGVPSRYTTSFNIPRNMNPSDVNNIERFAHDLRMEYTEYMDDDIFSVNIRDGERFHLKYRVGYVYSISKRISMCYCLAEERDVPEEGCGLDVCQFTRTESYFKRLKDLVSNDELNAKITQLVQPLFEIASDETLTEAWKILKEFNVLQNFYPACYLDCRWRLAETGDARQIGLYLRTRG</sequence>
<accession>T1KN42</accession>
<dbReference type="Proteomes" id="UP000015104">
    <property type="component" value="Unassembled WGS sequence"/>
</dbReference>
<proteinExistence type="predicted"/>
<dbReference type="EMBL" id="CAEY01000250">
    <property type="status" value="NOT_ANNOTATED_CDS"/>
    <property type="molecule type" value="Genomic_DNA"/>
</dbReference>
<gene>
    <name evidence="1" type="primary">107365650</name>
</gene>
<reference evidence="2" key="1">
    <citation type="submission" date="2011-08" db="EMBL/GenBank/DDBJ databases">
        <authorList>
            <person name="Rombauts S."/>
        </authorList>
    </citation>
    <scope>NUCLEOTIDE SEQUENCE</scope>
    <source>
        <strain evidence="2">London</strain>
    </source>
</reference>
<name>T1KN42_TETUR</name>
<dbReference type="KEGG" id="tut:107365650"/>
<dbReference type="EnsemblMetazoa" id="tetur15g03900.1">
    <property type="protein sequence ID" value="tetur15g03900.1"/>
    <property type="gene ID" value="tetur15g03900"/>
</dbReference>